<dbReference type="AlphaFoldDB" id="A0A914QHR1"/>
<sequence length="120" mass="13947">MFSEIFINFQSLYFHNLKLKKNMNSKILIALLIVGIAAVCFAQEQGPKQPSEIEIIENRPERDVSLEADEHESLRVKRQWGYGGYGGGYGYGYPRYGYGYGYRPYRPWGYRRFGYGGYYG</sequence>
<dbReference type="WBParaSite" id="PDA_v2.g26847.t1">
    <property type="protein sequence ID" value="PDA_v2.g26847.t1"/>
    <property type="gene ID" value="PDA_v2.g26847"/>
</dbReference>
<protein>
    <submittedName>
        <fullName evidence="2">Uncharacterized protein</fullName>
    </submittedName>
</protein>
<keyword evidence="1" id="KW-1185">Reference proteome</keyword>
<dbReference type="Proteomes" id="UP000887578">
    <property type="component" value="Unplaced"/>
</dbReference>
<evidence type="ECO:0000313" key="2">
    <source>
        <dbReference type="WBParaSite" id="PDA_v2.g26847.t1"/>
    </source>
</evidence>
<evidence type="ECO:0000313" key="1">
    <source>
        <dbReference type="Proteomes" id="UP000887578"/>
    </source>
</evidence>
<reference evidence="2" key="1">
    <citation type="submission" date="2022-11" db="UniProtKB">
        <authorList>
            <consortium name="WormBaseParasite"/>
        </authorList>
    </citation>
    <scope>IDENTIFICATION</scope>
</reference>
<name>A0A914QHR1_9BILA</name>
<organism evidence="1 2">
    <name type="scientific">Panagrolaimus davidi</name>
    <dbReference type="NCBI Taxonomy" id="227884"/>
    <lineage>
        <taxon>Eukaryota</taxon>
        <taxon>Metazoa</taxon>
        <taxon>Ecdysozoa</taxon>
        <taxon>Nematoda</taxon>
        <taxon>Chromadorea</taxon>
        <taxon>Rhabditida</taxon>
        <taxon>Tylenchina</taxon>
        <taxon>Panagrolaimomorpha</taxon>
        <taxon>Panagrolaimoidea</taxon>
        <taxon>Panagrolaimidae</taxon>
        <taxon>Panagrolaimus</taxon>
    </lineage>
</organism>
<accession>A0A914QHR1</accession>
<proteinExistence type="predicted"/>